<feature type="region of interest" description="Disordered" evidence="1">
    <location>
        <begin position="23"/>
        <end position="94"/>
    </location>
</feature>
<dbReference type="AlphaFoldDB" id="A0A6J8DBA0"/>
<feature type="compositionally biased region" description="Low complexity" evidence="1">
    <location>
        <begin position="45"/>
        <end position="67"/>
    </location>
</feature>
<evidence type="ECO:0000313" key="4">
    <source>
        <dbReference type="Proteomes" id="UP000507470"/>
    </source>
</evidence>
<gene>
    <name evidence="3" type="ORF">MCOR_39595</name>
</gene>
<feature type="compositionally biased region" description="Polar residues" evidence="1">
    <location>
        <begin position="81"/>
        <end position="94"/>
    </location>
</feature>
<evidence type="ECO:0000256" key="1">
    <source>
        <dbReference type="SAM" id="MobiDB-lite"/>
    </source>
</evidence>
<dbReference type="EMBL" id="CACVKT020007152">
    <property type="protein sequence ID" value="CAC5405963.1"/>
    <property type="molecule type" value="Genomic_DNA"/>
</dbReference>
<name>A0A6J8DBA0_MYTCO</name>
<organism evidence="3 4">
    <name type="scientific">Mytilus coruscus</name>
    <name type="common">Sea mussel</name>
    <dbReference type="NCBI Taxonomy" id="42192"/>
    <lineage>
        <taxon>Eukaryota</taxon>
        <taxon>Metazoa</taxon>
        <taxon>Spiralia</taxon>
        <taxon>Lophotrochozoa</taxon>
        <taxon>Mollusca</taxon>
        <taxon>Bivalvia</taxon>
        <taxon>Autobranchia</taxon>
        <taxon>Pteriomorphia</taxon>
        <taxon>Mytilida</taxon>
        <taxon>Mytiloidea</taxon>
        <taxon>Mytilidae</taxon>
        <taxon>Mytilinae</taxon>
        <taxon>Mytilus</taxon>
    </lineage>
</organism>
<protein>
    <recommendedName>
        <fullName evidence="2">Retrotransposon gag domain-containing protein</fullName>
    </recommendedName>
</protein>
<reference evidence="3 4" key="1">
    <citation type="submission" date="2020-06" db="EMBL/GenBank/DDBJ databases">
        <authorList>
            <person name="Li R."/>
            <person name="Bekaert M."/>
        </authorList>
    </citation>
    <scope>NUCLEOTIDE SEQUENCE [LARGE SCALE GENOMIC DNA]</scope>
    <source>
        <strain evidence="4">wild</strain>
    </source>
</reference>
<feature type="domain" description="Retrotransposon gag" evidence="2">
    <location>
        <begin position="135"/>
        <end position="198"/>
    </location>
</feature>
<accession>A0A6J8DBA0</accession>
<dbReference type="InterPro" id="IPR005162">
    <property type="entry name" value="Retrotrans_gag_dom"/>
</dbReference>
<dbReference type="OrthoDB" id="6131972at2759"/>
<dbReference type="Proteomes" id="UP000507470">
    <property type="component" value="Unassembled WGS sequence"/>
</dbReference>
<dbReference type="Pfam" id="PF03732">
    <property type="entry name" value="Retrotrans_gag"/>
    <property type="match status" value="1"/>
</dbReference>
<evidence type="ECO:0000259" key="2">
    <source>
        <dbReference type="Pfam" id="PF03732"/>
    </source>
</evidence>
<sequence>MPQPMNANNGEAPLIQILPEEMVQVHLPPNNENQAPAPTEPQPAPEQIQQIPEQQQAPAQHIQPLQPTGTIPPQIHAAAPTQPSVQHQSNNQGRSKVHVNMTHFNGNMDAAQWWTTFISFITLQRYEEWEAILCFPFYLDGIANQWWHMLDTSVNNSLSHIKTAFLNRFRPLEEDDVGLTNLRQSEHESVTENIHRALSYNKDRSVADKYQGHLRLLFSKSHVT</sequence>
<evidence type="ECO:0000313" key="3">
    <source>
        <dbReference type="EMBL" id="CAC5405963.1"/>
    </source>
</evidence>
<keyword evidence="4" id="KW-1185">Reference proteome</keyword>
<proteinExistence type="predicted"/>